<dbReference type="InterPro" id="IPR013784">
    <property type="entry name" value="Carb-bd-like_fold"/>
</dbReference>
<dbReference type="SMART" id="SM00849">
    <property type="entry name" value="Lactamase_B"/>
    <property type="match status" value="1"/>
</dbReference>
<dbReference type="Gene3D" id="2.60.40.10">
    <property type="entry name" value="Immunoglobulins"/>
    <property type="match status" value="1"/>
</dbReference>
<dbReference type="InterPro" id="IPR013783">
    <property type="entry name" value="Ig-like_fold"/>
</dbReference>
<dbReference type="PROSITE" id="PS51166">
    <property type="entry name" value="CBM20"/>
    <property type="match status" value="1"/>
</dbReference>
<dbReference type="InterPro" id="IPR002044">
    <property type="entry name" value="CBM20"/>
</dbReference>
<protein>
    <submittedName>
        <fullName evidence="3">Cyclomaltodextrin glucanotransferase</fullName>
    </submittedName>
</protein>
<organism evidence="3 4">
    <name type="scientific">Symbiodinium microadriaticum</name>
    <name type="common">Dinoflagellate</name>
    <name type="synonym">Zooxanthella microadriatica</name>
    <dbReference type="NCBI Taxonomy" id="2951"/>
    <lineage>
        <taxon>Eukaryota</taxon>
        <taxon>Sar</taxon>
        <taxon>Alveolata</taxon>
        <taxon>Dinophyceae</taxon>
        <taxon>Suessiales</taxon>
        <taxon>Symbiodiniaceae</taxon>
        <taxon>Symbiodinium</taxon>
    </lineage>
</organism>
<feature type="compositionally biased region" description="Polar residues" evidence="1">
    <location>
        <begin position="613"/>
        <end position="622"/>
    </location>
</feature>
<dbReference type="PANTHER" id="PTHR42773">
    <property type="entry name" value="METALLO-BETA-LACTAMASE-RELATED"/>
    <property type="match status" value="1"/>
</dbReference>
<dbReference type="Proteomes" id="UP000186817">
    <property type="component" value="Unassembled WGS sequence"/>
</dbReference>
<evidence type="ECO:0000259" key="2">
    <source>
        <dbReference type="PROSITE" id="PS51166"/>
    </source>
</evidence>
<feature type="compositionally biased region" description="Acidic residues" evidence="1">
    <location>
        <begin position="642"/>
        <end position="653"/>
    </location>
</feature>
<dbReference type="CDD" id="cd05467">
    <property type="entry name" value="CBM20"/>
    <property type="match status" value="1"/>
</dbReference>
<evidence type="ECO:0000256" key="1">
    <source>
        <dbReference type="SAM" id="MobiDB-lite"/>
    </source>
</evidence>
<dbReference type="CDD" id="cd07727">
    <property type="entry name" value="YmaE-like_MBL-fold"/>
    <property type="match status" value="1"/>
</dbReference>
<dbReference type="Gene3D" id="3.60.15.10">
    <property type="entry name" value="Ribonuclease Z/Hydroxyacylglutathione hydrolase-like"/>
    <property type="match status" value="1"/>
</dbReference>
<dbReference type="GO" id="GO:0016740">
    <property type="term" value="F:transferase activity"/>
    <property type="evidence" value="ECO:0007669"/>
    <property type="project" value="UniProtKB-KW"/>
</dbReference>
<dbReference type="InterPro" id="IPR001279">
    <property type="entry name" value="Metallo-B-lactamas"/>
</dbReference>
<dbReference type="AlphaFoldDB" id="A0A1Q9E385"/>
<sequence length="748" mass="83635">MLVQAIHESFVTSEKEARSTLLLGVMAYRVEVECGSTGIGDQLAVVGGSPELGDWNPSKAIRLETSAATFPIWAAPIPAALLGCEFKFIILRSDGQITWEELRNRSWTQRAVGALPGAVLASSFNVDELQIRQPPTGQRIQLQRTDTLRTESDRTISFKATVSVSQVPHLGETDLKRDLWWSQEAHGGQSYVHQQPEKAEDMDAALQAMISCPTGSIRTNEPLSKTKEVLNTFPILVHEQLPRVFHLGYHSPKSFGAASYFLAGGQSGSPFNVMYDSPRYSSRLAKVLEAAGGIHLMVLSHKDDVADHERWKERFPGMTRVMHKQDVRGPLSWPYIDMTGVEMQLEGAGPWTLAEGLKVVFTPGHSAGCITLIADGSRTGGDGVAFTGDHLALSGRLGRLDGFARYSEDTELQADSMLKLKGEDVLWILPGHGRRIRFEDPASREQQLQRAAQEYRDDPRGQMDFAEFLKVRLALANEYKEAVKHQRLRASGSWDIQDPTLRQESRRGLGLGRIKLRQNNTRAYLASVVNEQSRQRREANWAPSFQLDDVKLSEVARKISKSDVEYSVQRAERDYVDVCKEIELLKKLQEEVEDEPCCMEQMEQPEQEPNPPTSESDGSDQGSPAGGGFGMKRVPSVALVDREEEQGDEDDDGASVASSVRPPDHTKGFGISKEVLHDHGLRATGRKDDSVCESSNRRSMSHTDLANAKTLRWVPRRPHGKMRWQERKQRVDANVFLRLSHWLSERRI</sequence>
<gene>
    <name evidence="3" type="primary">cgt</name>
    <name evidence="3" type="ORF">AK812_SmicGene15310</name>
</gene>
<feature type="domain" description="CBM20" evidence="2">
    <location>
        <begin position="20"/>
        <end position="126"/>
    </location>
</feature>
<name>A0A1Q9E385_SYMMI</name>
<dbReference type="GO" id="GO:2001070">
    <property type="term" value="F:starch binding"/>
    <property type="evidence" value="ECO:0007669"/>
    <property type="project" value="InterPro"/>
</dbReference>
<evidence type="ECO:0000313" key="4">
    <source>
        <dbReference type="Proteomes" id="UP000186817"/>
    </source>
</evidence>
<comment type="caution">
    <text evidence="3">The sequence shown here is derived from an EMBL/GenBank/DDBJ whole genome shotgun (WGS) entry which is preliminary data.</text>
</comment>
<dbReference type="OrthoDB" id="17458at2759"/>
<dbReference type="Pfam" id="PF13370">
    <property type="entry name" value="Fer4_13"/>
    <property type="match status" value="1"/>
</dbReference>
<accession>A0A1Q9E385</accession>
<reference evidence="3 4" key="1">
    <citation type="submission" date="2016-02" db="EMBL/GenBank/DDBJ databases">
        <title>Genome analysis of coral dinoflagellate symbionts highlights evolutionary adaptations to a symbiotic lifestyle.</title>
        <authorList>
            <person name="Aranda M."/>
            <person name="Li Y."/>
            <person name="Liew Y.J."/>
            <person name="Baumgarten S."/>
            <person name="Simakov O."/>
            <person name="Wilson M."/>
            <person name="Piel J."/>
            <person name="Ashoor H."/>
            <person name="Bougouffa S."/>
            <person name="Bajic V.B."/>
            <person name="Ryu T."/>
            <person name="Ravasi T."/>
            <person name="Bayer T."/>
            <person name="Micklem G."/>
            <person name="Kim H."/>
            <person name="Bhak J."/>
            <person name="Lajeunesse T.C."/>
            <person name="Voolstra C.R."/>
        </authorList>
    </citation>
    <scope>NUCLEOTIDE SEQUENCE [LARGE SCALE GENOMIC DNA]</scope>
    <source>
        <strain evidence="3 4">CCMP2467</strain>
    </source>
</reference>
<dbReference type="SMART" id="SM01065">
    <property type="entry name" value="CBM_2"/>
    <property type="match status" value="1"/>
</dbReference>
<feature type="compositionally biased region" description="Polar residues" evidence="1">
    <location>
        <begin position="692"/>
        <end position="701"/>
    </location>
</feature>
<dbReference type="SUPFAM" id="SSF56281">
    <property type="entry name" value="Metallo-hydrolase/oxidoreductase"/>
    <property type="match status" value="1"/>
</dbReference>
<feature type="region of interest" description="Disordered" evidence="1">
    <location>
        <begin position="593"/>
        <end position="701"/>
    </location>
</feature>
<dbReference type="EMBL" id="LSRX01000278">
    <property type="protein sequence ID" value="OLQ01888.1"/>
    <property type="molecule type" value="Genomic_DNA"/>
</dbReference>
<proteinExistence type="predicted"/>
<dbReference type="InterPro" id="IPR036866">
    <property type="entry name" value="RibonucZ/Hydroxyglut_hydro"/>
</dbReference>
<feature type="compositionally biased region" description="Basic and acidic residues" evidence="1">
    <location>
        <begin position="674"/>
        <end position="690"/>
    </location>
</feature>
<dbReference type="SUPFAM" id="SSF49452">
    <property type="entry name" value="Starch-binding domain-like"/>
    <property type="match status" value="1"/>
</dbReference>
<evidence type="ECO:0000313" key="3">
    <source>
        <dbReference type="EMBL" id="OLQ01888.1"/>
    </source>
</evidence>
<keyword evidence="3" id="KW-0808">Transferase</keyword>
<dbReference type="Pfam" id="PF00686">
    <property type="entry name" value="CBM_20"/>
    <property type="match status" value="1"/>
</dbReference>
<dbReference type="PANTHER" id="PTHR42773:SF1">
    <property type="entry name" value="METALLO-BETA-LACTAMASE FAMILY PROTEIN"/>
    <property type="match status" value="1"/>
</dbReference>
<keyword evidence="4" id="KW-1185">Reference proteome</keyword>